<sequence>MKAKKAINYCINGLFITAMEDYLIEVQ</sequence>
<reference evidence="1" key="2">
    <citation type="journal article" date="2015" name="Fish Shellfish Immunol.">
        <title>Early steps in the European eel (Anguilla anguilla)-Vibrio vulnificus interaction in the gills: Role of the RtxA13 toxin.</title>
        <authorList>
            <person name="Callol A."/>
            <person name="Pajuelo D."/>
            <person name="Ebbesson L."/>
            <person name="Teles M."/>
            <person name="MacKenzie S."/>
            <person name="Amaro C."/>
        </authorList>
    </citation>
    <scope>NUCLEOTIDE SEQUENCE</scope>
</reference>
<reference evidence="1" key="1">
    <citation type="submission" date="2014-11" db="EMBL/GenBank/DDBJ databases">
        <authorList>
            <person name="Amaro Gonzalez C."/>
        </authorList>
    </citation>
    <scope>NUCLEOTIDE SEQUENCE</scope>
</reference>
<organism evidence="1">
    <name type="scientific">Anguilla anguilla</name>
    <name type="common">European freshwater eel</name>
    <name type="synonym">Muraena anguilla</name>
    <dbReference type="NCBI Taxonomy" id="7936"/>
    <lineage>
        <taxon>Eukaryota</taxon>
        <taxon>Metazoa</taxon>
        <taxon>Chordata</taxon>
        <taxon>Craniata</taxon>
        <taxon>Vertebrata</taxon>
        <taxon>Euteleostomi</taxon>
        <taxon>Actinopterygii</taxon>
        <taxon>Neopterygii</taxon>
        <taxon>Teleostei</taxon>
        <taxon>Anguilliformes</taxon>
        <taxon>Anguillidae</taxon>
        <taxon>Anguilla</taxon>
    </lineage>
</organism>
<dbReference type="AlphaFoldDB" id="A0A0E9PFA1"/>
<protein>
    <submittedName>
        <fullName evidence="1">Uncharacterized protein</fullName>
    </submittedName>
</protein>
<name>A0A0E9PFA1_ANGAN</name>
<evidence type="ECO:0000313" key="1">
    <source>
        <dbReference type="EMBL" id="JAH02947.1"/>
    </source>
</evidence>
<proteinExistence type="predicted"/>
<accession>A0A0E9PFA1</accession>
<dbReference type="EMBL" id="GBXM01105630">
    <property type="protein sequence ID" value="JAH02947.1"/>
    <property type="molecule type" value="Transcribed_RNA"/>
</dbReference>